<organism evidence="1 2">
    <name type="scientific">Cloeon dipterum</name>
    <dbReference type="NCBI Taxonomy" id="197152"/>
    <lineage>
        <taxon>Eukaryota</taxon>
        <taxon>Metazoa</taxon>
        <taxon>Ecdysozoa</taxon>
        <taxon>Arthropoda</taxon>
        <taxon>Hexapoda</taxon>
        <taxon>Insecta</taxon>
        <taxon>Pterygota</taxon>
        <taxon>Palaeoptera</taxon>
        <taxon>Ephemeroptera</taxon>
        <taxon>Pisciforma</taxon>
        <taxon>Baetidae</taxon>
        <taxon>Cloeon</taxon>
    </lineage>
</organism>
<reference evidence="1 2" key="1">
    <citation type="submission" date="2020-04" db="EMBL/GenBank/DDBJ databases">
        <authorList>
            <person name="Alioto T."/>
            <person name="Alioto T."/>
            <person name="Gomez Garrido J."/>
        </authorList>
    </citation>
    <scope>NUCLEOTIDE SEQUENCE [LARGE SCALE GENOMIC DNA]</scope>
</reference>
<dbReference type="Proteomes" id="UP000494165">
    <property type="component" value="Unassembled WGS sequence"/>
</dbReference>
<keyword evidence="2" id="KW-1185">Reference proteome</keyword>
<evidence type="ECO:0000313" key="1">
    <source>
        <dbReference type="EMBL" id="CAB3381115.1"/>
    </source>
</evidence>
<accession>A0A8S1DCA1</accession>
<name>A0A8S1DCA1_9INSE</name>
<dbReference type="Gene3D" id="3.80.10.10">
    <property type="entry name" value="Ribonuclease Inhibitor"/>
    <property type="match status" value="1"/>
</dbReference>
<comment type="caution">
    <text evidence="1">The sequence shown here is derived from an EMBL/GenBank/DDBJ whole genome shotgun (WGS) entry which is preliminary data.</text>
</comment>
<dbReference type="OrthoDB" id="2882671at2759"/>
<gene>
    <name evidence="1" type="ORF">CLODIP_2_CD09711</name>
</gene>
<dbReference type="InterPro" id="IPR032675">
    <property type="entry name" value="LRR_dom_sf"/>
</dbReference>
<dbReference type="EMBL" id="CADEPI010000225">
    <property type="protein sequence ID" value="CAB3381115.1"/>
    <property type="molecule type" value="Genomic_DNA"/>
</dbReference>
<protein>
    <submittedName>
        <fullName evidence="1">Uncharacterized protein</fullName>
    </submittedName>
</protein>
<proteinExistence type="predicted"/>
<evidence type="ECO:0000313" key="2">
    <source>
        <dbReference type="Proteomes" id="UP000494165"/>
    </source>
</evidence>
<sequence length="439" mass="50875">MVPPSLLDLATKSLCDNIDIYDKEYVKIVIEPLRQKMLHEALQMKEDHYSKCDGQENHNDKVWAVLPCLINSKFYTKLDTRDLMMYCKGSDLSNSRFQEFIRSLGSNTPNLKELKIKGLIQDTYSLEERDLASIRILDISRRCEKLKIIRAMNVVYDEELPNAALRDDFVNVNIKALNYDNNNQLSLLMETTMPRDPKYANNTHYIEFSLKPIKVSEFSLARQFAEKLKEITFDSSDLEDIEEMVEFPHLAGLKRASINCGGKSAHVLRCFMKRNGESLRELCLNGIDIKAKMTFSEVFSSCPNLQTLRLNCCTLVGNAAPVDAMQQLKRFQWSNCEERRCSRKVAFSSILSAPLLEDITIDLPNIDFSDNDVVIHRVRRRKILRNLRLFQMNQNMWFVIENHPGNFLYHLKCFNELKKAIDSVIPAELNYCTQFLNIQ</sequence>
<dbReference type="SUPFAM" id="SSF52047">
    <property type="entry name" value="RNI-like"/>
    <property type="match status" value="1"/>
</dbReference>
<dbReference type="AlphaFoldDB" id="A0A8S1DCA1"/>